<gene>
    <name evidence="7" type="ORF">HAX54_029376</name>
</gene>
<evidence type="ECO:0000313" key="8">
    <source>
        <dbReference type="Proteomes" id="UP000823775"/>
    </source>
</evidence>
<dbReference type="InterPro" id="IPR000528">
    <property type="entry name" value="Plant_nsLTP"/>
</dbReference>
<comment type="caution">
    <text evidence="7">The sequence shown here is derived from an EMBL/GenBank/DDBJ whole genome shotgun (WGS) entry which is preliminary data.</text>
</comment>
<feature type="chain" id="PRO_5045483275" description="Non-specific lipid-transfer protein" evidence="5">
    <location>
        <begin position="26"/>
        <end position="125"/>
    </location>
</feature>
<proteinExistence type="inferred from homology"/>
<keyword evidence="5" id="KW-0732">Signal</keyword>
<keyword evidence="8" id="KW-1185">Reference proteome</keyword>
<accession>A0ABS8SA83</accession>
<dbReference type="EMBL" id="JACEIK010000364">
    <property type="protein sequence ID" value="MCD7455733.1"/>
    <property type="molecule type" value="Genomic_DNA"/>
</dbReference>
<dbReference type="SMART" id="SM00499">
    <property type="entry name" value="AAI"/>
    <property type="match status" value="1"/>
</dbReference>
<evidence type="ECO:0000256" key="1">
    <source>
        <dbReference type="ARBA" id="ARBA00009748"/>
    </source>
</evidence>
<reference evidence="7 8" key="1">
    <citation type="journal article" date="2021" name="BMC Genomics">
        <title>Datura genome reveals duplications of psychoactive alkaloid biosynthetic genes and high mutation rate following tissue culture.</title>
        <authorList>
            <person name="Rajewski A."/>
            <person name="Carter-House D."/>
            <person name="Stajich J."/>
            <person name="Litt A."/>
        </authorList>
    </citation>
    <scope>NUCLEOTIDE SEQUENCE [LARGE SCALE GENOMIC DNA]</scope>
    <source>
        <strain evidence="7">AR-01</strain>
    </source>
</reference>
<comment type="function">
    <text evidence="4">Plant non-specific lipid-transfer proteins transfer phospholipids as well as galactolipids across membranes. May play a role in wax or cutin deposition in the cell walls of expanding epidermal cells and certain secretory tissues.</text>
</comment>
<dbReference type="SUPFAM" id="SSF47699">
    <property type="entry name" value="Bifunctional inhibitor/lipid-transfer protein/seed storage 2S albumin"/>
    <property type="match status" value="1"/>
</dbReference>
<evidence type="ECO:0000256" key="4">
    <source>
        <dbReference type="RuleBase" id="RU000628"/>
    </source>
</evidence>
<protein>
    <recommendedName>
        <fullName evidence="4">Non-specific lipid-transfer protein</fullName>
    </recommendedName>
</protein>
<evidence type="ECO:0000256" key="3">
    <source>
        <dbReference type="ARBA" id="ARBA00023121"/>
    </source>
</evidence>
<dbReference type="PRINTS" id="PR00382">
    <property type="entry name" value="LIPIDTRNSFER"/>
</dbReference>
<name>A0ABS8SA83_DATST</name>
<feature type="domain" description="Bifunctional inhibitor/plant lipid transfer protein/seed storage helical" evidence="6">
    <location>
        <begin position="37"/>
        <end position="121"/>
    </location>
</feature>
<dbReference type="PANTHER" id="PTHR33076">
    <property type="entry name" value="NON-SPECIFIC LIPID-TRANSFER PROTEIN 2-RELATED"/>
    <property type="match status" value="1"/>
</dbReference>
<dbReference type="Gene3D" id="1.10.110.10">
    <property type="entry name" value="Plant lipid-transfer and hydrophobic proteins"/>
    <property type="match status" value="1"/>
</dbReference>
<organism evidence="7 8">
    <name type="scientific">Datura stramonium</name>
    <name type="common">Jimsonweed</name>
    <name type="synonym">Common thornapple</name>
    <dbReference type="NCBI Taxonomy" id="4076"/>
    <lineage>
        <taxon>Eukaryota</taxon>
        <taxon>Viridiplantae</taxon>
        <taxon>Streptophyta</taxon>
        <taxon>Embryophyta</taxon>
        <taxon>Tracheophyta</taxon>
        <taxon>Spermatophyta</taxon>
        <taxon>Magnoliopsida</taxon>
        <taxon>eudicotyledons</taxon>
        <taxon>Gunneridae</taxon>
        <taxon>Pentapetalae</taxon>
        <taxon>asterids</taxon>
        <taxon>lamiids</taxon>
        <taxon>Solanales</taxon>
        <taxon>Solanaceae</taxon>
        <taxon>Solanoideae</taxon>
        <taxon>Datureae</taxon>
        <taxon>Datura</taxon>
    </lineage>
</organism>
<dbReference type="InterPro" id="IPR016140">
    <property type="entry name" value="Bifunc_inhib/LTP/seed_store"/>
</dbReference>
<keyword evidence="2 4" id="KW-0813">Transport</keyword>
<evidence type="ECO:0000256" key="5">
    <source>
        <dbReference type="SAM" id="SignalP"/>
    </source>
</evidence>
<evidence type="ECO:0000256" key="2">
    <source>
        <dbReference type="ARBA" id="ARBA00022448"/>
    </source>
</evidence>
<dbReference type="Proteomes" id="UP000823775">
    <property type="component" value="Unassembled WGS sequence"/>
</dbReference>
<feature type="signal peptide" evidence="5">
    <location>
        <begin position="1"/>
        <end position="25"/>
    </location>
</feature>
<evidence type="ECO:0000313" key="7">
    <source>
        <dbReference type="EMBL" id="MCD7455733.1"/>
    </source>
</evidence>
<evidence type="ECO:0000259" key="6">
    <source>
        <dbReference type="SMART" id="SM00499"/>
    </source>
</evidence>
<sequence length="125" mass="12935">MTTSPRMLSKKVLPLIILIICTVVGLAPPAAKEAVTCDTVYDGLQPCLRYVLFGGSVPTGCCNGLESLIASATTTADRQSACSCVKSLASRATDEELSRAASIPGQCGADVPFEISPNVDCSKVP</sequence>
<keyword evidence="3 4" id="KW-0446">Lipid-binding</keyword>
<dbReference type="CDD" id="cd01960">
    <property type="entry name" value="nsLTP1"/>
    <property type="match status" value="1"/>
</dbReference>
<dbReference type="Pfam" id="PF00234">
    <property type="entry name" value="Tryp_alpha_amyl"/>
    <property type="match status" value="1"/>
</dbReference>
<dbReference type="InterPro" id="IPR036312">
    <property type="entry name" value="Bifun_inhib/LTP/seed_sf"/>
</dbReference>
<comment type="similarity">
    <text evidence="1 4">Belongs to the plant LTP family.</text>
</comment>